<evidence type="ECO:0000256" key="1">
    <source>
        <dbReference type="SAM" id="Coils"/>
    </source>
</evidence>
<gene>
    <name evidence="3" type="ORF">MMEN_LOCUS18566</name>
</gene>
<protein>
    <submittedName>
        <fullName evidence="3">(Atlantic silverside) hypothetical protein</fullName>
    </submittedName>
</protein>
<accession>A0A8S4BWL2</accession>
<evidence type="ECO:0000313" key="4">
    <source>
        <dbReference type="Proteomes" id="UP000677803"/>
    </source>
</evidence>
<comment type="caution">
    <text evidence="3">The sequence shown here is derived from an EMBL/GenBank/DDBJ whole genome shotgun (WGS) entry which is preliminary data.</text>
</comment>
<organism evidence="3 4">
    <name type="scientific">Menidia menidia</name>
    <name type="common">Atlantic silverside</name>
    <dbReference type="NCBI Taxonomy" id="238744"/>
    <lineage>
        <taxon>Eukaryota</taxon>
        <taxon>Metazoa</taxon>
        <taxon>Chordata</taxon>
        <taxon>Craniata</taxon>
        <taxon>Vertebrata</taxon>
        <taxon>Euteleostomi</taxon>
        <taxon>Actinopterygii</taxon>
        <taxon>Neopterygii</taxon>
        <taxon>Teleostei</taxon>
        <taxon>Neoteleostei</taxon>
        <taxon>Acanthomorphata</taxon>
        <taxon>Ovalentaria</taxon>
        <taxon>Atherinomorphae</taxon>
        <taxon>Atheriniformes</taxon>
        <taxon>Atherinopsidae</taxon>
        <taxon>Menidiinae</taxon>
        <taxon>Menidia</taxon>
    </lineage>
</organism>
<feature type="compositionally biased region" description="Basic and acidic residues" evidence="2">
    <location>
        <begin position="167"/>
        <end position="184"/>
    </location>
</feature>
<reference evidence="3" key="1">
    <citation type="submission" date="2021-05" db="EMBL/GenBank/DDBJ databases">
        <authorList>
            <person name="Tigano A."/>
        </authorList>
    </citation>
    <scope>NUCLEOTIDE SEQUENCE</scope>
</reference>
<evidence type="ECO:0000256" key="2">
    <source>
        <dbReference type="SAM" id="MobiDB-lite"/>
    </source>
</evidence>
<dbReference type="Proteomes" id="UP000677803">
    <property type="component" value="Unassembled WGS sequence"/>
</dbReference>
<feature type="coiled-coil region" evidence="1">
    <location>
        <begin position="52"/>
        <end position="86"/>
    </location>
</feature>
<evidence type="ECO:0000313" key="3">
    <source>
        <dbReference type="EMBL" id="CAG6005534.1"/>
    </source>
</evidence>
<feature type="region of interest" description="Disordered" evidence="2">
    <location>
        <begin position="167"/>
        <end position="195"/>
    </location>
</feature>
<keyword evidence="4" id="KW-1185">Reference proteome</keyword>
<dbReference type="OrthoDB" id="10256467at2759"/>
<keyword evidence="1" id="KW-0175">Coiled coil</keyword>
<dbReference type="AlphaFoldDB" id="A0A8S4BWL2"/>
<proteinExistence type="predicted"/>
<dbReference type="EMBL" id="CAJRST010037777">
    <property type="protein sequence ID" value="CAG6005534.1"/>
    <property type="molecule type" value="Genomic_DNA"/>
</dbReference>
<name>A0A8S4BWL2_9TELE</name>
<sequence>MSDFALPKLRAEDLKIQSRDTQLQGRWLMVQMERSETVCRYCGVSYLIFHEFHQLQTQLSQLEAELQDLRQTTQREKAQREALELDRLEWEKTLHLQVQREAEIRETHTREELEERNRDNVRALREEFEAKYESRQGEMEEEYREKCEERERRLRGELEDVAMKKVRKQREELERDAKGREKVLSDSLQKANKNVEELRKNLQQLEER</sequence>